<protein>
    <recommendedName>
        <fullName evidence="10">Follistatin-related protein 5</fullName>
    </recommendedName>
</protein>
<feature type="domain" description="Kazal-like" evidence="7">
    <location>
        <begin position="120"/>
        <end position="166"/>
    </location>
</feature>
<dbReference type="PROSITE" id="PS50222">
    <property type="entry name" value="EF_HAND_2"/>
    <property type="match status" value="1"/>
</dbReference>
<keyword evidence="4" id="KW-1015">Disulfide bond</keyword>
<comment type="caution">
    <text evidence="8">The sequence shown here is derived from an EMBL/GenBank/DDBJ whole genome shotgun (WGS) entry which is preliminary data.</text>
</comment>
<dbReference type="PROSITE" id="PS50835">
    <property type="entry name" value="IG_LIKE"/>
    <property type="match status" value="1"/>
</dbReference>
<dbReference type="EMBL" id="JAERUA010000018">
    <property type="protein sequence ID" value="KAI1887734.1"/>
    <property type="molecule type" value="Genomic_DNA"/>
</dbReference>
<gene>
    <name evidence="8" type="ORF">AGOR_G00193410</name>
</gene>
<dbReference type="SUPFAM" id="SSF48726">
    <property type="entry name" value="Immunoglobulin"/>
    <property type="match status" value="1"/>
</dbReference>
<organism evidence="8 9">
    <name type="scientific">Albula goreensis</name>
    <dbReference type="NCBI Taxonomy" id="1534307"/>
    <lineage>
        <taxon>Eukaryota</taxon>
        <taxon>Metazoa</taxon>
        <taxon>Chordata</taxon>
        <taxon>Craniata</taxon>
        <taxon>Vertebrata</taxon>
        <taxon>Euteleostomi</taxon>
        <taxon>Actinopterygii</taxon>
        <taxon>Neopterygii</taxon>
        <taxon>Teleostei</taxon>
        <taxon>Albuliformes</taxon>
        <taxon>Albulidae</taxon>
        <taxon>Albula</taxon>
    </lineage>
</organism>
<dbReference type="InterPro" id="IPR011992">
    <property type="entry name" value="EF-hand-dom_pair"/>
</dbReference>
<dbReference type="PROSITE" id="PS00018">
    <property type="entry name" value="EF_HAND_1"/>
    <property type="match status" value="2"/>
</dbReference>
<evidence type="ECO:0008006" key="10">
    <source>
        <dbReference type="Google" id="ProtNLM"/>
    </source>
</evidence>
<dbReference type="Gene3D" id="3.30.60.30">
    <property type="match status" value="1"/>
</dbReference>
<evidence type="ECO:0000313" key="8">
    <source>
        <dbReference type="EMBL" id="KAI1887734.1"/>
    </source>
</evidence>
<proteinExistence type="predicted"/>
<dbReference type="AlphaFoldDB" id="A0A8T3CWN5"/>
<sequence length="338" mass="39232">MQIHSGRGQLLELRYCTFYWNTRDWIYRKSPMWKLRWWAALLLLGVFSRETEERPSRDGFSPKAYHPLVRFRHKQDGSPESLHIKGFFGHDGLQGPCEHKYCGLGRHCVINEETGQGDCACMDHCKPHYKPVCGSDGQLYQNHCELHRACLKRQRITTVHSEDCFYKGDKCRPNDYRKLKNKMLDLQNQKFMRESNEGRRQDKMALKKLLVDLMFKHFDADSSGLVDSNELSLIIKQEGLGKDISDCSLFDLLKYDDDNGDKHLTKEEFYTAFEVVQLTLPEDEKVSVTTSTVGQNIVLTCGIMGARRPPIVWKRNNQVLNTWTWRTLMISETTGPST</sequence>
<keyword evidence="1" id="KW-0479">Metal-binding</keyword>
<dbReference type="FunFam" id="3.30.60.30:FF:000007">
    <property type="entry name" value="follistatin-related protein 5 isoform X1"/>
    <property type="match status" value="1"/>
</dbReference>
<feature type="domain" description="EF-hand" evidence="5">
    <location>
        <begin position="206"/>
        <end position="241"/>
    </location>
</feature>
<dbReference type="InterPro" id="IPR007110">
    <property type="entry name" value="Ig-like_dom"/>
</dbReference>
<keyword evidence="9" id="KW-1185">Reference proteome</keyword>
<evidence type="ECO:0000313" key="9">
    <source>
        <dbReference type="Proteomes" id="UP000829720"/>
    </source>
</evidence>
<dbReference type="SMART" id="SM00280">
    <property type="entry name" value="KAZAL"/>
    <property type="match status" value="1"/>
</dbReference>
<dbReference type="Pfam" id="PF07648">
    <property type="entry name" value="Kazal_2"/>
    <property type="match status" value="1"/>
</dbReference>
<dbReference type="CDD" id="cd00051">
    <property type="entry name" value="EFh"/>
    <property type="match status" value="1"/>
</dbReference>
<evidence type="ECO:0000256" key="3">
    <source>
        <dbReference type="ARBA" id="ARBA00022837"/>
    </source>
</evidence>
<keyword evidence="2" id="KW-0732">Signal</keyword>
<evidence type="ECO:0000259" key="6">
    <source>
        <dbReference type="PROSITE" id="PS50835"/>
    </source>
</evidence>
<dbReference type="GO" id="GO:0005509">
    <property type="term" value="F:calcium ion binding"/>
    <property type="evidence" value="ECO:0007669"/>
    <property type="project" value="InterPro"/>
</dbReference>
<dbReference type="InterPro" id="IPR050653">
    <property type="entry name" value="Prot_Inhib_GrowthFact_Antg"/>
</dbReference>
<evidence type="ECO:0000259" key="7">
    <source>
        <dbReference type="PROSITE" id="PS51465"/>
    </source>
</evidence>
<dbReference type="PANTHER" id="PTHR10913">
    <property type="entry name" value="FOLLISTATIN-RELATED"/>
    <property type="match status" value="1"/>
</dbReference>
<dbReference type="PROSITE" id="PS51465">
    <property type="entry name" value="KAZAL_2"/>
    <property type="match status" value="1"/>
</dbReference>
<dbReference type="SUPFAM" id="SSF47473">
    <property type="entry name" value="EF-hand"/>
    <property type="match status" value="1"/>
</dbReference>
<dbReference type="InterPro" id="IPR036179">
    <property type="entry name" value="Ig-like_dom_sf"/>
</dbReference>
<accession>A0A8T3CWN5</accession>
<keyword evidence="3" id="KW-0106">Calcium</keyword>
<evidence type="ECO:0000256" key="4">
    <source>
        <dbReference type="ARBA" id="ARBA00023157"/>
    </source>
</evidence>
<dbReference type="CDD" id="cd00104">
    <property type="entry name" value="KAZAL_FS"/>
    <property type="match status" value="1"/>
</dbReference>
<dbReference type="GO" id="GO:0030154">
    <property type="term" value="P:cell differentiation"/>
    <property type="evidence" value="ECO:0007669"/>
    <property type="project" value="TreeGrafter"/>
</dbReference>
<name>A0A8T3CWN5_9TELE</name>
<evidence type="ECO:0000256" key="1">
    <source>
        <dbReference type="ARBA" id="ARBA00022723"/>
    </source>
</evidence>
<dbReference type="Proteomes" id="UP000829720">
    <property type="component" value="Unassembled WGS sequence"/>
</dbReference>
<feature type="domain" description="Ig-like" evidence="6">
    <location>
        <begin position="281"/>
        <end position="338"/>
    </location>
</feature>
<dbReference type="Gene3D" id="1.10.238.10">
    <property type="entry name" value="EF-hand"/>
    <property type="match status" value="1"/>
</dbReference>
<dbReference type="InterPro" id="IPR036058">
    <property type="entry name" value="Kazal_dom_sf"/>
</dbReference>
<dbReference type="InterPro" id="IPR018247">
    <property type="entry name" value="EF_Hand_1_Ca_BS"/>
</dbReference>
<evidence type="ECO:0000259" key="5">
    <source>
        <dbReference type="PROSITE" id="PS50222"/>
    </source>
</evidence>
<dbReference type="InterPro" id="IPR002350">
    <property type="entry name" value="Kazal_dom"/>
</dbReference>
<dbReference type="GO" id="GO:0005615">
    <property type="term" value="C:extracellular space"/>
    <property type="evidence" value="ECO:0007669"/>
    <property type="project" value="TreeGrafter"/>
</dbReference>
<evidence type="ECO:0000256" key="2">
    <source>
        <dbReference type="ARBA" id="ARBA00022729"/>
    </source>
</evidence>
<dbReference type="SUPFAM" id="SSF100895">
    <property type="entry name" value="Kazal-type serine protease inhibitors"/>
    <property type="match status" value="1"/>
</dbReference>
<dbReference type="OrthoDB" id="328123at2759"/>
<dbReference type="InterPro" id="IPR002048">
    <property type="entry name" value="EF_hand_dom"/>
</dbReference>
<dbReference type="GO" id="GO:0030510">
    <property type="term" value="P:regulation of BMP signaling pathway"/>
    <property type="evidence" value="ECO:0007669"/>
    <property type="project" value="TreeGrafter"/>
</dbReference>
<dbReference type="PANTHER" id="PTHR10913:SF44">
    <property type="entry name" value="FOLLISTATIN-RELATED PROTEIN 5"/>
    <property type="match status" value="1"/>
</dbReference>
<reference evidence="8" key="1">
    <citation type="submission" date="2021-01" db="EMBL/GenBank/DDBJ databases">
        <authorList>
            <person name="Zahm M."/>
            <person name="Roques C."/>
            <person name="Cabau C."/>
            <person name="Klopp C."/>
            <person name="Donnadieu C."/>
            <person name="Jouanno E."/>
            <person name="Lampietro C."/>
            <person name="Louis A."/>
            <person name="Herpin A."/>
            <person name="Echchiki A."/>
            <person name="Berthelot C."/>
            <person name="Parey E."/>
            <person name="Roest-Crollius H."/>
            <person name="Braasch I."/>
            <person name="Postlethwait J."/>
            <person name="Bobe J."/>
            <person name="Montfort J."/>
            <person name="Bouchez O."/>
            <person name="Begum T."/>
            <person name="Mejri S."/>
            <person name="Adams A."/>
            <person name="Chen W.-J."/>
            <person name="Guiguen Y."/>
        </authorList>
    </citation>
    <scope>NUCLEOTIDE SEQUENCE</scope>
    <source>
        <tissue evidence="8">Blood</tissue>
    </source>
</reference>